<feature type="region of interest" description="Disordered" evidence="1">
    <location>
        <begin position="1"/>
        <end position="39"/>
    </location>
</feature>
<proteinExistence type="predicted"/>
<sequence length="126" mass="14496">PVTNVPVTTEIKKNQASEPAKDKKEANSNALSGLSEEERKEHELCQLLLDLLAKKYNHKDYKVFDVSLYTNSPSSSEIMLQSFSSEKSHSAQRYLHVTVDKCSKTIETRVSYIFFFTYLFKKIKRA</sequence>
<dbReference type="AlphaFoldDB" id="X6M857"/>
<gene>
    <name evidence="2" type="ORF">RFI_27207</name>
</gene>
<feature type="non-terminal residue" evidence="2">
    <location>
        <position position="1"/>
    </location>
</feature>
<keyword evidence="3" id="KW-1185">Reference proteome</keyword>
<feature type="compositionally biased region" description="Basic and acidic residues" evidence="1">
    <location>
        <begin position="10"/>
        <end position="26"/>
    </location>
</feature>
<reference evidence="2 3" key="1">
    <citation type="journal article" date="2013" name="Curr. Biol.">
        <title>The Genome of the Foraminiferan Reticulomyxa filosa.</title>
        <authorList>
            <person name="Glockner G."/>
            <person name="Hulsmann N."/>
            <person name="Schleicher M."/>
            <person name="Noegel A.A."/>
            <person name="Eichinger L."/>
            <person name="Gallinger C."/>
            <person name="Pawlowski J."/>
            <person name="Sierra R."/>
            <person name="Euteneuer U."/>
            <person name="Pillet L."/>
            <person name="Moustafa A."/>
            <person name="Platzer M."/>
            <person name="Groth M."/>
            <person name="Szafranski K."/>
            <person name="Schliwa M."/>
        </authorList>
    </citation>
    <scope>NUCLEOTIDE SEQUENCE [LARGE SCALE GENOMIC DNA]</scope>
</reference>
<dbReference type="Proteomes" id="UP000023152">
    <property type="component" value="Unassembled WGS sequence"/>
</dbReference>
<organism evidence="2 3">
    <name type="scientific">Reticulomyxa filosa</name>
    <dbReference type="NCBI Taxonomy" id="46433"/>
    <lineage>
        <taxon>Eukaryota</taxon>
        <taxon>Sar</taxon>
        <taxon>Rhizaria</taxon>
        <taxon>Retaria</taxon>
        <taxon>Foraminifera</taxon>
        <taxon>Monothalamids</taxon>
        <taxon>Reticulomyxidae</taxon>
        <taxon>Reticulomyxa</taxon>
    </lineage>
</organism>
<name>X6M857_RETFI</name>
<evidence type="ECO:0000256" key="1">
    <source>
        <dbReference type="SAM" id="MobiDB-lite"/>
    </source>
</evidence>
<evidence type="ECO:0000313" key="2">
    <source>
        <dbReference type="EMBL" id="ETO10168.1"/>
    </source>
</evidence>
<dbReference type="EMBL" id="ASPP01023609">
    <property type="protein sequence ID" value="ETO10168.1"/>
    <property type="molecule type" value="Genomic_DNA"/>
</dbReference>
<protein>
    <submittedName>
        <fullName evidence="2">Uncharacterized protein</fullName>
    </submittedName>
</protein>
<evidence type="ECO:0000313" key="3">
    <source>
        <dbReference type="Proteomes" id="UP000023152"/>
    </source>
</evidence>
<comment type="caution">
    <text evidence="2">The sequence shown here is derived from an EMBL/GenBank/DDBJ whole genome shotgun (WGS) entry which is preliminary data.</text>
</comment>
<accession>X6M857</accession>